<dbReference type="GO" id="GO:0004794">
    <property type="term" value="F:threonine deaminase activity"/>
    <property type="evidence" value="ECO:0007669"/>
    <property type="project" value="TreeGrafter"/>
</dbReference>
<evidence type="ECO:0000313" key="6">
    <source>
        <dbReference type="Proteomes" id="UP000001880"/>
    </source>
</evidence>
<dbReference type="GO" id="GO:0003941">
    <property type="term" value="F:L-serine ammonia-lyase activity"/>
    <property type="evidence" value="ECO:0007669"/>
    <property type="project" value="TreeGrafter"/>
</dbReference>
<proteinExistence type="predicted"/>
<dbReference type="eggNOG" id="COG0498">
    <property type="taxonomic scope" value="Bacteria"/>
</dbReference>
<dbReference type="STRING" id="502025.Hoch_3414"/>
<dbReference type="GO" id="GO:0009097">
    <property type="term" value="P:isoleucine biosynthetic process"/>
    <property type="evidence" value="ECO:0007669"/>
    <property type="project" value="TreeGrafter"/>
</dbReference>
<evidence type="ECO:0000256" key="2">
    <source>
        <dbReference type="ARBA" id="ARBA00022898"/>
    </source>
</evidence>
<dbReference type="HOGENOM" id="CLU_538360_0_0_7"/>
<dbReference type="EMBL" id="CP001804">
    <property type="protein sequence ID" value="ACY15916.1"/>
    <property type="molecule type" value="Genomic_DNA"/>
</dbReference>
<dbReference type="InterPro" id="IPR036052">
    <property type="entry name" value="TrpB-like_PALP_sf"/>
</dbReference>
<feature type="domain" description="Tryptophan synthase beta chain-like PALP" evidence="4">
    <location>
        <begin position="138"/>
        <end position="398"/>
    </location>
</feature>
<dbReference type="Proteomes" id="UP000001880">
    <property type="component" value="Chromosome"/>
</dbReference>
<dbReference type="GO" id="GO:0006565">
    <property type="term" value="P:L-serine catabolic process"/>
    <property type="evidence" value="ECO:0007669"/>
    <property type="project" value="TreeGrafter"/>
</dbReference>
<dbReference type="RefSeq" id="WP_012828516.1">
    <property type="nucleotide sequence ID" value="NC_013440.1"/>
</dbReference>
<protein>
    <submittedName>
        <fullName evidence="5">Pyridoxal-5'-phosphate-dependent protein beta subunit</fullName>
    </submittedName>
</protein>
<dbReference type="SUPFAM" id="SSF53686">
    <property type="entry name" value="Tryptophan synthase beta subunit-like PLP-dependent enzymes"/>
    <property type="match status" value="1"/>
</dbReference>
<sequence length="506" mass="50771">MPEPALTSFLQCAGCGLRADADAPLPFACAGARAGDDIDHVMTPRLALAGCALGGADERPLSRDRGLQHSYRLGRRLGLSDGAYLDLAAALDERVAAVWGHGFTPARYRRADALAGALGLGSGPGSGSGAEPGGEGSARLWIADDSGGVAGSHKARHLAGLALHLEVLERLGLTPGGDAGSGAGGRALAIASCGNAALAAAVVARAAERPLRVFVPTWADGAIVERLSELGAHIERCARAPDGPPGDPCYHRFRAAVAAGALPFSCQGPDNGLTHQGAHTLGWDIVRQHTAAGGPALTRVLVQVGGGALASAVAGAMDIAAELGAVARAPALHAVQSRGCYPLRGAWRKLAEGVLGRAAARLGDGGANAGAEALDDAALAAAIAAHAHEGELAAELAAARRARSAYMQPWAEEPRSVATGILDDETYDWAAVCAAMLRTGGWPVVVGDADILAAQAALAEHEDVRAEPTGAVALAGAAALARAGQCTPEEHIAALVTGAADKGLPA</sequence>
<dbReference type="Pfam" id="PF00291">
    <property type="entry name" value="PALP"/>
    <property type="match status" value="1"/>
</dbReference>
<dbReference type="GO" id="GO:0006567">
    <property type="term" value="P:L-threonine catabolic process"/>
    <property type="evidence" value="ECO:0007669"/>
    <property type="project" value="TreeGrafter"/>
</dbReference>
<keyword evidence="2" id="KW-0663">Pyridoxal phosphate</keyword>
<evidence type="ECO:0000313" key="5">
    <source>
        <dbReference type="EMBL" id="ACY15916.1"/>
    </source>
</evidence>
<organism evidence="5 6">
    <name type="scientific">Haliangium ochraceum (strain DSM 14365 / JCM 11303 / SMP-2)</name>
    <dbReference type="NCBI Taxonomy" id="502025"/>
    <lineage>
        <taxon>Bacteria</taxon>
        <taxon>Pseudomonadati</taxon>
        <taxon>Myxococcota</taxon>
        <taxon>Polyangia</taxon>
        <taxon>Haliangiales</taxon>
        <taxon>Kofleriaceae</taxon>
        <taxon>Haliangium</taxon>
    </lineage>
</organism>
<dbReference type="KEGG" id="hoh:Hoch_3414"/>
<keyword evidence="3" id="KW-0456">Lyase</keyword>
<evidence type="ECO:0000256" key="1">
    <source>
        <dbReference type="ARBA" id="ARBA00001933"/>
    </source>
</evidence>
<dbReference type="AlphaFoldDB" id="D0LV75"/>
<dbReference type="PANTHER" id="PTHR48078:SF6">
    <property type="entry name" value="L-THREONINE DEHYDRATASE CATABOLIC TDCB"/>
    <property type="match status" value="1"/>
</dbReference>
<name>D0LV75_HALO1</name>
<dbReference type="InterPro" id="IPR001926">
    <property type="entry name" value="TrpB-like_PALP"/>
</dbReference>
<dbReference type="PANTHER" id="PTHR48078">
    <property type="entry name" value="THREONINE DEHYDRATASE, MITOCHONDRIAL-RELATED"/>
    <property type="match status" value="1"/>
</dbReference>
<keyword evidence="6" id="KW-1185">Reference proteome</keyword>
<evidence type="ECO:0000259" key="4">
    <source>
        <dbReference type="Pfam" id="PF00291"/>
    </source>
</evidence>
<evidence type="ECO:0000256" key="3">
    <source>
        <dbReference type="ARBA" id="ARBA00023239"/>
    </source>
</evidence>
<dbReference type="InterPro" id="IPR050147">
    <property type="entry name" value="Ser/Thr_Dehydratase"/>
</dbReference>
<gene>
    <name evidence="5" type="ordered locus">Hoch_3414</name>
</gene>
<reference evidence="5 6" key="1">
    <citation type="journal article" date="2010" name="Stand. Genomic Sci.">
        <title>Complete genome sequence of Haliangium ochraceum type strain (SMP-2).</title>
        <authorList>
            <consortium name="US DOE Joint Genome Institute (JGI-PGF)"/>
            <person name="Ivanova N."/>
            <person name="Daum C."/>
            <person name="Lang E."/>
            <person name="Abt B."/>
            <person name="Kopitz M."/>
            <person name="Saunders E."/>
            <person name="Lapidus A."/>
            <person name="Lucas S."/>
            <person name="Glavina Del Rio T."/>
            <person name="Nolan M."/>
            <person name="Tice H."/>
            <person name="Copeland A."/>
            <person name="Cheng J.F."/>
            <person name="Chen F."/>
            <person name="Bruce D."/>
            <person name="Goodwin L."/>
            <person name="Pitluck S."/>
            <person name="Mavromatis K."/>
            <person name="Pati A."/>
            <person name="Mikhailova N."/>
            <person name="Chen A."/>
            <person name="Palaniappan K."/>
            <person name="Land M."/>
            <person name="Hauser L."/>
            <person name="Chang Y.J."/>
            <person name="Jeffries C.D."/>
            <person name="Detter J.C."/>
            <person name="Brettin T."/>
            <person name="Rohde M."/>
            <person name="Goker M."/>
            <person name="Bristow J."/>
            <person name="Markowitz V."/>
            <person name="Eisen J.A."/>
            <person name="Hugenholtz P."/>
            <person name="Kyrpides N.C."/>
            <person name="Klenk H.P."/>
        </authorList>
    </citation>
    <scope>NUCLEOTIDE SEQUENCE [LARGE SCALE GENOMIC DNA]</scope>
    <source>
        <strain evidence="6">DSM 14365 / CIP 107738 / JCM 11303 / AJ 13395 / SMP-2</strain>
    </source>
</reference>
<dbReference type="OrthoDB" id="9778118at2"/>
<dbReference type="Gene3D" id="3.40.50.1100">
    <property type="match status" value="2"/>
</dbReference>
<accession>D0LV75</accession>
<comment type="cofactor">
    <cofactor evidence="1">
        <name>pyridoxal 5'-phosphate</name>
        <dbReference type="ChEBI" id="CHEBI:597326"/>
    </cofactor>
</comment>